<dbReference type="AlphaFoldDB" id="A0A563DTM3"/>
<evidence type="ECO:0000256" key="11">
    <source>
        <dbReference type="ARBA" id="ARBA00023133"/>
    </source>
</evidence>
<evidence type="ECO:0000256" key="3">
    <source>
        <dbReference type="ARBA" id="ARBA00002185"/>
    </source>
</evidence>
<dbReference type="NCBIfam" id="TIGR00562">
    <property type="entry name" value="proto_IX_ox"/>
    <property type="match status" value="1"/>
</dbReference>
<comment type="catalytic activity">
    <reaction evidence="1">
        <text>coproporphyrinogen III + 3 O2 = coproporphyrin III + 3 H2O2</text>
        <dbReference type="Rhea" id="RHEA:43436"/>
        <dbReference type="ChEBI" id="CHEBI:15379"/>
        <dbReference type="ChEBI" id="CHEBI:16240"/>
        <dbReference type="ChEBI" id="CHEBI:57309"/>
        <dbReference type="ChEBI" id="CHEBI:131725"/>
        <dbReference type="EC" id="1.3.3.15"/>
    </reaction>
    <physiologicalReaction direction="left-to-right" evidence="1">
        <dbReference type="Rhea" id="RHEA:43437"/>
    </physiologicalReaction>
</comment>
<reference evidence="14 15" key="1">
    <citation type="submission" date="2019-05" db="EMBL/GenBank/DDBJ databases">
        <authorList>
            <person name="Lee S.D."/>
        </authorList>
    </citation>
    <scope>NUCLEOTIDE SEQUENCE [LARGE SCALE GENOMIC DNA]</scope>
    <source>
        <strain evidence="14 15">C5-26</strain>
    </source>
</reference>
<evidence type="ECO:0000256" key="10">
    <source>
        <dbReference type="ARBA" id="ARBA00023002"/>
    </source>
</evidence>
<evidence type="ECO:0000256" key="12">
    <source>
        <dbReference type="RuleBase" id="RU364052"/>
    </source>
</evidence>
<dbReference type="SUPFAM" id="SSF51905">
    <property type="entry name" value="FAD/NAD(P)-binding domain"/>
    <property type="match status" value="1"/>
</dbReference>
<comment type="subcellular location">
    <subcellularLocation>
        <location evidence="12">Cytoplasm</location>
    </subcellularLocation>
</comment>
<name>A0A563DTM3_9MICO</name>
<comment type="cofactor">
    <cofactor evidence="2 12">
        <name>FAD</name>
        <dbReference type="ChEBI" id="CHEBI:57692"/>
    </cofactor>
</comment>
<dbReference type="Gene3D" id="1.10.3110.10">
    <property type="entry name" value="protoporphyrinogen ix oxidase, domain 3"/>
    <property type="match status" value="1"/>
</dbReference>
<evidence type="ECO:0000256" key="7">
    <source>
        <dbReference type="ARBA" id="ARBA00019046"/>
    </source>
</evidence>
<keyword evidence="10 12" id="KW-0560">Oxidoreductase</keyword>
<reference evidence="14 15" key="2">
    <citation type="submission" date="2019-08" db="EMBL/GenBank/DDBJ databases">
        <title>Jejuicoccus antrihumi gen. nov., sp. nov., a new member of the family Dermacoccaceae isolated from a cave.</title>
        <authorList>
            <person name="Schumann P."/>
            <person name="Kim I.S."/>
        </authorList>
    </citation>
    <scope>NUCLEOTIDE SEQUENCE [LARGE SCALE GENOMIC DNA]</scope>
    <source>
        <strain evidence="14 15">C5-26</strain>
    </source>
</reference>
<proteinExistence type="inferred from homology"/>
<dbReference type="GO" id="GO:0005737">
    <property type="term" value="C:cytoplasm"/>
    <property type="evidence" value="ECO:0007669"/>
    <property type="project" value="UniProtKB-SubCell"/>
</dbReference>
<gene>
    <name evidence="14" type="primary">hemG</name>
    <name evidence="14" type="ORF">FGL98_20815</name>
</gene>
<keyword evidence="9 12" id="KW-0274">FAD</keyword>
<dbReference type="Gene3D" id="3.90.660.20">
    <property type="entry name" value="Protoporphyrinogen oxidase, mitochondrial, domain 2"/>
    <property type="match status" value="1"/>
</dbReference>
<dbReference type="Proteomes" id="UP000320244">
    <property type="component" value="Unassembled WGS sequence"/>
</dbReference>
<evidence type="ECO:0000256" key="8">
    <source>
        <dbReference type="ARBA" id="ARBA00022630"/>
    </source>
</evidence>
<comment type="similarity">
    <text evidence="5 12">Belongs to the protoporphyrinogen/coproporphyrinogen oxidase family. Coproporphyrinogen III oxidase subfamily.</text>
</comment>
<dbReference type="Gene3D" id="3.50.50.60">
    <property type="entry name" value="FAD/NAD(P)-binding domain"/>
    <property type="match status" value="1"/>
</dbReference>
<organism evidence="14 15">
    <name type="scientific">Leekyejoonella antrihumi</name>
    <dbReference type="NCBI Taxonomy" id="1660198"/>
    <lineage>
        <taxon>Bacteria</taxon>
        <taxon>Bacillati</taxon>
        <taxon>Actinomycetota</taxon>
        <taxon>Actinomycetes</taxon>
        <taxon>Micrococcales</taxon>
        <taxon>Dermacoccaceae</taxon>
        <taxon>Leekyejoonella</taxon>
    </lineage>
</organism>
<sequence>MAVIGGGIAGLSAAWQVVTQHLGNEIVVLEGSPRVGGRLCSGQVAGQTVDVGAESMLVRRPEGLQLLAELGLTPVHPAKVGATIWSRGSQQPMPAGTLMGVPSNPSTLQGLLSADEVARAGAEQPVELKGDIAIGDLVERALGPAVVDRLVEPLLGGVYAGHARSLSAQACVPALYQAAAQGESLVATAQRASAAASQNGGSPVFGGLPGGIGQLPELLVAALEQRGARVRTGVVVRDLTRIVGGWRLTTGPTRDEQHLDVDGVVIASPARATSRLLEGWAPGAAAAIGEVDYASMAIVTYAFDAAASRSLRGSSGFLVPPVDGHDIKAATFSSAKWPWLSRVREDLTVARVSFGRFGDVASLQRPDHELAGAGLADLRRAIDGSLPEPRDVHVQRWGGGLPQYAVGHRARIDHARAGIPGDAALGLAGAAYDGVGIPACIASGRAAADLVVTRLREP</sequence>
<dbReference type="Pfam" id="PF01593">
    <property type="entry name" value="Amino_oxidase"/>
    <property type="match status" value="1"/>
</dbReference>
<dbReference type="InterPro" id="IPR002937">
    <property type="entry name" value="Amino_oxidase"/>
</dbReference>
<feature type="domain" description="Amine oxidase" evidence="13">
    <location>
        <begin position="8"/>
        <end position="451"/>
    </location>
</feature>
<keyword evidence="12" id="KW-0963">Cytoplasm</keyword>
<dbReference type="InterPro" id="IPR004572">
    <property type="entry name" value="Protoporphyrinogen_oxidase"/>
</dbReference>
<evidence type="ECO:0000256" key="4">
    <source>
        <dbReference type="ARBA" id="ARBA00004744"/>
    </source>
</evidence>
<keyword evidence="15" id="KW-1185">Reference proteome</keyword>
<dbReference type="SUPFAM" id="SSF54373">
    <property type="entry name" value="FAD-linked reductases, C-terminal domain"/>
    <property type="match status" value="1"/>
</dbReference>
<evidence type="ECO:0000256" key="5">
    <source>
        <dbReference type="ARBA" id="ARBA00008310"/>
    </source>
</evidence>
<evidence type="ECO:0000256" key="2">
    <source>
        <dbReference type="ARBA" id="ARBA00001974"/>
    </source>
</evidence>
<comment type="caution">
    <text evidence="14">The sequence shown here is derived from an EMBL/GenBank/DDBJ whole genome shotgun (WGS) entry which is preliminary data.</text>
</comment>
<protein>
    <recommendedName>
        <fullName evidence="7 12">Coproporphyrinogen III oxidase</fullName>
        <ecNumber evidence="6 12">1.3.3.15</ecNumber>
    </recommendedName>
</protein>
<accession>A0A563DTM3</accession>
<evidence type="ECO:0000259" key="13">
    <source>
        <dbReference type="Pfam" id="PF01593"/>
    </source>
</evidence>
<evidence type="ECO:0000256" key="9">
    <source>
        <dbReference type="ARBA" id="ARBA00022827"/>
    </source>
</evidence>
<evidence type="ECO:0000313" key="15">
    <source>
        <dbReference type="Proteomes" id="UP000320244"/>
    </source>
</evidence>
<dbReference type="InterPro" id="IPR036188">
    <property type="entry name" value="FAD/NAD-bd_sf"/>
</dbReference>
<evidence type="ECO:0000256" key="1">
    <source>
        <dbReference type="ARBA" id="ARBA00001755"/>
    </source>
</evidence>
<dbReference type="GO" id="GO:0004729">
    <property type="term" value="F:oxygen-dependent protoporphyrinogen oxidase activity"/>
    <property type="evidence" value="ECO:0007669"/>
    <property type="project" value="UniProtKB-UniRule"/>
</dbReference>
<keyword evidence="11 12" id="KW-0350">Heme biosynthesis</keyword>
<dbReference type="InterPro" id="IPR050464">
    <property type="entry name" value="Zeta_carotene_desat/Oxidored"/>
</dbReference>
<dbReference type="GO" id="GO:0006783">
    <property type="term" value="P:heme biosynthetic process"/>
    <property type="evidence" value="ECO:0007669"/>
    <property type="project" value="UniProtKB-UniRule"/>
</dbReference>
<comment type="function">
    <text evidence="3 12">Involved in coproporphyrin-dependent heme b biosynthesis. Catalyzes the oxidation of coproporphyrinogen III to coproporphyrin III.</text>
</comment>
<keyword evidence="8 12" id="KW-0285">Flavoprotein</keyword>
<dbReference type="PANTHER" id="PTHR42923">
    <property type="entry name" value="PROTOPORPHYRINOGEN OXIDASE"/>
    <property type="match status" value="1"/>
</dbReference>
<dbReference type="PANTHER" id="PTHR42923:SF3">
    <property type="entry name" value="PROTOPORPHYRINOGEN OXIDASE"/>
    <property type="match status" value="1"/>
</dbReference>
<evidence type="ECO:0000313" key="14">
    <source>
        <dbReference type="EMBL" id="TWP33595.1"/>
    </source>
</evidence>
<dbReference type="EC" id="1.3.3.15" evidence="6 12"/>
<dbReference type="OrthoDB" id="3450553at2"/>
<dbReference type="EMBL" id="VCQV01000039">
    <property type="protein sequence ID" value="TWP33595.1"/>
    <property type="molecule type" value="Genomic_DNA"/>
</dbReference>
<evidence type="ECO:0000256" key="6">
    <source>
        <dbReference type="ARBA" id="ARBA00012402"/>
    </source>
</evidence>
<comment type="pathway">
    <text evidence="4 12">Porphyrin-containing compound metabolism; protoheme biosynthesis.</text>
</comment>
<dbReference type="UniPathway" id="UPA00252"/>